<proteinExistence type="predicted"/>
<evidence type="ECO:0000313" key="2">
    <source>
        <dbReference type="EMBL" id="KAJ8069679.1"/>
    </source>
</evidence>
<dbReference type="PANTHER" id="PTHR24148:SF73">
    <property type="entry name" value="HET DOMAIN PROTEIN (AFU_ORTHOLOGUE AFUA_8G01020)"/>
    <property type="match status" value="1"/>
</dbReference>
<dbReference type="Pfam" id="PF26639">
    <property type="entry name" value="Het-6_barrel"/>
    <property type="match status" value="1"/>
</dbReference>
<dbReference type="Pfam" id="PF06985">
    <property type="entry name" value="HET"/>
    <property type="match status" value="1"/>
</dbReference>
<protein>
    <recommendedName>
        <fullName evidence="1">Heterokaryon incompatibility domain-containing protein</fullName>
    </recommendedName>
</protein>
<dbReference type="PANTHER" id="PTHR24148">
    <property type="entry name" value="ANKYRIN REPEAT DOMAIN-CONTAINING PROTEIN 39 HOMOLOG-RELATED"/>
    <property type="match status" value="1"/>
</dbReference>
<dbReference type="InterPro" id="IPR010730">
    <property type="entry name" value="HET"/>
</dbReference>
<dbReference type="OrthoDB" id="4850726at2759"/>
<feature type="domain" description="Heterokaryon incompatibility" evidence="1">
    <location>
        <begin position="117"/>
        <end position="284"/>
    </location>
</feature>
<comment type="caution">
    <text evidence="2">The sequence shown here is derived from an EMBL/GenBank/DDBJ whole genome shotgun (WGS) entry which is preliminary data.</text>
</comment>
<gene>
    <name evidence="2" type="ORF">OCU04_000107</name>
</gene>
<reference evidence="2" key="1">
    <citation type="submission" date="2022-11" db="EMBL/GenBank/DDBJ databases">
        <title>Genome Resource of Sclerotinia nivalis Strain SnTB1, a Plant Pathogen Isolated from American Ginseng.</title>
        <authorList>
            <person name="Fan S."/>
        </authorList>
    </citation>
    <scope>NUCLEOTIDE SEQUENCE</scope>
    <source>
        <strain evidence="2">SnTB1</strain>
    </source>
</reference>
<evidence type="ECO:0000259" key="1">
    <source>
        <dbReference type="Pfam" id="PF06985"/>
    </source>
</evidence>
<evidence type="ECO:0000313" key="3">
    <source>
        <dbReference type="Proteomes" id="UP001152300"/>
    </source>
</evidence>
<name>A0A9X0DNE3_9HELO</name>
<dbReference type="InterPro" id="IPR052895">
    <property type="entry name" value="HetReg/Transcr_Mod"/>
</dbReference>
<sequence length="741" mass="84171">MDSAAMFKYDPLEDVTRDIRLIRLLPGKAHDHLWIDIFHQELVAAEQDRTNCPSRDDVQQTLPTHWEVSQTVEGRLLFTRETDSVTITTWKHPIKDLDTFRFNTPVIGALSPPSSSFEALSYVWGPQNDQVEIQVVPRFSTHGLVLNPGGSLFVGQALANALQHLRRENEERTLWIDALCIDQPNKVEKQGQIRRMDEIYRLAPRVIIWLGPGTANSEMALSTLEYLGTQVEVTLDGRKFASPSAEQKFWFSEKVDLPYTAATWKAIHDLLNRTYFRRLWIIQEVSLANGHAIMQCGDKSAPLVLFRKAVACLYSKSNLPYEGLRPLVLECVRITESHRGKTLMALLENSRQQQCQDPKDKIYGILGIAPKRFAKLIRPDYSDGVSVTDTYRDMFLDHMRHFGRWELFACEQSDRKIQGPSWVPDWTSLDVPGWGSRQQYSAGHSIICFTYQKANRLEVTGIRVATVTRVGDPVVSGDPTTDLMTVRGWEPDNLYGRDYVTGDNLSDAYAITLLQHRIRDRWPANTYMPTLKEWKSQATVPAEFGEGARSENKVGGFDRTNSLSNRGYNCVLRRALFFTAEGYLGLGPMATQPGDIVSVFLGCDPPMVLRPRADGAFELVGYCFVYGLNDATSLLGPLPSPWQVQLRRHQNSMFREVYRFFNPATGEVTASDPRLESDPVWERVEIESLGRDLGPDDPTICDFFRNKKTGIIINYDPRLLPEALEERLQCQGKTLEIFPLE</sequence>
<organism evidence="2 3">
    <name type="scientific">Sclerotinia nivalis</name>
    <dbReference type="NCBI Taxonomy" id="352851"/>
    <lineage>
        <taxon>Eukaryota</taxon>
        <taxon>Fungi</taxon>
        <taxon>Dikarya</taxon>
        <taxon>Ascomycota</taxon>
        <taxon>Pezizomycotina</taxon>
        <taxon>Leotiomycetes</taxon>
        <taxon>Helotiales</taxon>
        <taxon>Sclerotiniaceae</taxon>
        <taxon>Sclerotinia</taxon>
    </lineage>
</organism>
<keyword evidence="3" id="KW-1185">Reference proteome</keyword>
<dbReference type="AlphaFoldDB" id="A0A9X0DNE3"/>
<dbReference type="Proteomes" id="UP001152300">
    <property type="component" value="Unassembled WGS sequence"/>
</dbReference>
<accession>A0A9X0DNE3</accession>
<dbReference type="EMBL" id="JAPEIS010000001">
    <property type="protein sequence ID" value="KAJ8069679.1"/>
    <property type="molecule type" value="Genomic_DNA"/>
</dbReference>